<name>A0A1Y6L2T1_ZYMTR</name>
<feature type="compositionally biased region" description="Polar residues" evidence="1">
    <location>
        <begin position="431"/>
        <end position="450"/>
    </location>
</feature>
<feature type="region of interest" description="Disordered" evidence="1">
    <location>
        <begin position="718"/>
        <end position="759"/>
    </location>
</feature>
<feature type="compositionally biased region" description="Low complexity" evidence="1">
    <location>
        <begin position="831"/>
        <end position="841"/>
    </location>
</feature>
<feature type="region of interest" description="Disordered" evidence="1">
    <location>
        <begin position="23"/>
        <end position="99"/>
    </location>
</feature>
<feature type="compositionally biased region" description="Basic and acidic residues" evidence="1">
    <location>
        <begin position="169"/>
        <end position="188"/>
    </location>
</feature>
<feature type="region of interest" description="Disordered" evidence="1">
    <location>
        <begin position="831"/>
        <end position="860"/>
    </location>
</feature>
<accession>A0A1Y6L2T1</accession>
<feature type="compositionally biased region" description="Low complexity" evidence="1">
    <location>
        <begin position="396"/>
        <end position="408"/>
    </location>
</feature>
<protein>
    <submittedName>
        <fullName evidence="2">Uncharacterized protein</fullName>
    </submittedName>
</protein>
<feature type="compositionally biased region" description="Low complexity" evidence="1">
    <location>
        <begin position="144"/>
        <end position="153"/>
    </location>
</feature>
<dbReference type="EMBL" id="LT882676">
    <property type="protein sequence ID" value="SMY18774.1"/>
    <property type="molecule type" value="Genomic_DNA"/>
</dbReference>
<feature type="compositionally biased region" description="Basic and acidic residues" evidence="1">
    <location>
        <begin position="119"/>
        <end position="130"/>
    </location>
</feature>
<evidence type="ECO:0000313" key="3">
    <source>
        <dbReference type="Proteomes" id="UP000215453"/>
    </source>
</evidence>
<organism evidence="2 3">
    <name type="scientific">Zymoseptoria tritici ST99CH_1A5</name>
    <dbReference type="NCBI Taxonomy" id="1276529"/>
    <lineage>
        <taxon>Eukaryota</taxon>
        <taxon>Fungi</taxon>
        <taxon>Dikarya</taxon>
        <taxon>Ascomycota</taxon>
        <taxon>Pezizomycotina</taxon>
        <taxon>Dothideomycetes</taxon>
        <taxon>Dothideomycetidae</taxon>
        <taxon>Mycosphaerellales</taxon>
        <taxon>Mycosphaerellaceae</taxon>
        <taxon>Zymoseptoria</taxon>
    </lineage>
</organism>
<feature type="compositionally biased region" description="Polar residues" evidence="1">
    <location>
        <begin position="465"/>
        <end position="496"/>
    </location>
</feature>
<feature type="region of interest" description="Disordered" evidence="1">
    <location>
        <begin position="119"/>
        <end position="216"/>
    </location>
</feature>
<evidence type="ECO:0000313" key="2">
    <source>
        <dbReference type="EMBL" id="SMY18774.1"/>
    </source>
</evidence>
<evidence type="ECO:0000256" key="1">
    <source>
        <dbReference type="SAM" id="MobiDB-lite"/>
    </source>
</evidence>
<feature type="region of interest" description="Disordered" evidence="1">
    <location>
        <begin position="302"/>
        <end position="496"/>
    </location>
</feature>
<feature type="compositionally biased region" description="Polar residues" evidence="1">
    <location>
        <begin position="303"/>
        <end position="324"/>
    </location>
</feature>
<feature type="compositionally biased region" description="Low complexity" evidence="1">
    <location>
        <begin position="739"/>
        <end position="751"/>
    </location>
</feature>
<dbReference type="AlphaFoldDB" id="A0A1Y6L2T1"/>
<reference evidence="2 3" key="1">
    <citation type="submission" date="2016-10" db="EMBL/GenBank/DDBJ databases">
        <authorList>
            <person name="Varghese N."/>
        </authorList>
    </citation>
    <scope>NUCLEOTIDE SEQUENCE [LARGE SCALE GENOMIC DNA]</scope>
</reference>
<sequence>MAGLAPFSNSNLRQLMTGKSIKMATPATALGDQELDSGKPRSTPSSGYQLPRSALQPFESVENASRMPLNPGYPLTVPSHVPTHAALPSGQSRRDHSEAVIETFETLAADIDAMKSEVEKLRQEASRELEQNQQEETSLDAGRSSTSSSTTKSRIPAPVSRSAAAILQMEHEQSQDKRRASPLHRDHSQVPPPTPTEFPELGKAASEGYPRSEPATRKLSYASMATTGMMEAISQRYSTPTSAYASTSASECPNRGNLPRSITTASETSVTPASTDSDVFTSAAQNTSDLSDIISPRTLATKGLSSPTLAKSTPASPTGQTLKNSPRFAQPTMASNLRTGETLRKDSIVGVTEDGSPTKSMRTITQRNVKRPTLPGGWMDSPRQPHSHAAAPTEVGSSGNSPSYQSGSKIGLSSSAPTQPPLDQPLRKKTSTYMSPTKATAQRSMATLGQESAKRTSPRKALPRLTTTVSPAKNVASSESGLFSARSTMSSASEKISTEVNSKRVLTGRGIQLVNKTTGPTPIQMRNPGAAYSRSSADIRRRMTLQHFVADALAGHAQAANRPSVPNTTKVRRESTGSVLNPIKARLNKVGLLNGQANGYAADDERSESKARTAALQPVLSMSPRAALHLPRNDSMSSEQRRAAIVPPHLRHRTDNSTVMSDTSRSSSVVVITANKALPAQAQTPSLRATAQVFTPMSTSRITATAGKFTGVRGSFNDSSNASAQVPRHQWTSPDLERSSSAMSAQGFSSSNYAGSPVSHHRPWTGAMFPPPGLTGPSYVPTIATSSPVPTNVQAGQVLRPNFIPEINSLQWTMQDINGHESLVNFGRAAAPPVTTPQTPTFSARSDDTSPRRTPGMSPWTIGASAQARARYGWRGGDGREIRFVRYGPDAERESNPQLDPKYVKYPMSGGSRERGPRMVGQENEDGSNDLPLAPRSRQQWAALMGYPRVPCGDVEVVHAVEQLPMLSKTKGAGYCGECGEEERV</sequence>
<proteinExistence type="predicted"/>
<feature type="region of interest" description="Disordered" evidence="1">
    <location>
        <begin position="891"/>
        <end position="933"/>
    </location>
</feature>
<feature type="compositionally biased region" description="Polar residues" evidence="1">
    <location>
        <begin position="355"/>
        <end position="367"/>
    </location>
</feature>
<gene>
    <name evidence="2" type="ORF">ZT1A5_G209</name>
</gene>
<dbReference type="Proteomes" id="UP000215453">
    <property type="component" value="Chromosome 1"/>
</dbReference>